<dbReference type="InterPro" id="IPR050356">
    <property type="entry name" value="SulA_CellDiv_inhibitor"/>
</dbReference>
<evidence type="ECO:0000256" key="1">
    <source>
        <dbReference type="ARBA" id="ARBA00022763"/>
    </source>
</evidence>
<dbReference type="EMBL" id="CADIKL010000005">
    <property type="protein sequence ID" value="CAB3781845.1"/>
    <property type="molecule type" value="Genomic_DNA"/>
</dbReference>
<protein>
    <submittedName>
        <fullName evidence="3">Protein ImuB</fullName>
    </submittedName>
</protein>
<dbReference type="Pfam" id="PF00817">
    <property type="entry name" value="IMS"/>
    <property type="match status" value="1"/>
</dbReference>
<feature type="domain" description="UmuC" evidence="2">
    <location>
        <begin position="31"/>
        <end position="149"/>
    </location>
</feature>
<dbReference type="GO" id="GO:0006281">
    <property type="term" value="P:DNA repair"/>
    <property type="evidence" value="ECO:0007669"/>
    <property type="project" value="InterPro"/>
</dbReference>
<proteinExistence type="predicted"/>
<dbReference type="AlphaFoldDB" id="A0A6J5FN82"/>
<dbReference type="PANTHER" id="PTHR35369:SF2">
    <property type="entry name" value="BLR3025 PROTEIN"/>
    <property type="match status" value="1"/>
</dbReference>
<accession>A0A6J5FN82</accession>
<name>A0A6J5FN82_9BURK</name>
<organism evidence="3 4">
    <name type="scientific">Paraburkholderia caffeinitolerans</name>
    <dbReference type="NCBI Taxonomy" id="1723730"/>
    <lineage>
        <taxon>Bacteria</taxon>
        <taxon>Pseudomonadati</taxon>
        <taxon>Pseudomonadota</taxon>
        <taxon>Betaproteobacteria</taxon>
        <taxon>Burkholderiales</taxon>
        <taxon>Burkholderiaceae</taxon>
        <taxon>Paraburkholderia</taxon>
    </lineage>
</organism>
<keyword evidence="4" id="KW-1185">Reference proteome</keyword>
<gene>
    <name evidence="3" type="primary">imuB_1</name>
    <name evidence="3" type="ORF">LMG28688_01351</name>
</gene>
<dbReference type="SUPFAM" id="SSF56672">
    <property type="entry name" value="DNA/RNA polymerases"/>
    <property type="match status" value="1"/>
</dbReference>
<reference evidence="3 4" key="1">
    <citation type="submission" date="2020-04" db="EMBL/GenBank/DDBJ databases">
        <authorList>
            <person name="De Canck E."/>
        </authorList>
    </citation>
    <scope>NUCLEOTIDE SEQUENCE [LARGE SCALE GENOMIC DNA]</scope>
    <source>
        <strain evidence="3 4">LMG 28688</strain>
    </source>
</reference>
<evidence type="ECO:0000313" key="3">
    <source>
        <dbReference type="EMBL" id="CAB3781845.1"/>
    </source>
</evidence>
<dbReference type="PANTHER" id="PTHR35369">
    <property type="entry name" value="BLR3025 PROTEIN-RELATED"/>
    <property type="match status" value="1"/>
</dbReference>
<dbReference type="Proteomes" id="UP000494119">
    <property type="component" value="Unassembled WGS sequence"/>
</dbReference>
<dbReference type="RefSeq" id="WP_115783667.1">
    <property type="nucleotide sequence ID" value="NZ_CADIKL010000005.1"/>
</dbReference>
<keyword evidence="1" id="KW-0227">DNA damage</keyword>
<dbReference type="InterPro" id="IPR043502">
    <property type="entry name" value="DNA/RNA_pol_sf"/>
</dbReference>
<dbReference type="InterPro" id="IPR001126">
    <property type="entry name" value="UmuC"/>
</dbReference>
<evidence type="ECO:0000259" key="2">
    <source>
        <dbReference type="Pfam" id="PF00817"/>
    </source>
</evidence>
<dbReference type="CDD" id="cd03468">
    <property type="entry name" value="PolY_like"/>
    <property type="match status" value="1"/>
</dbReference>
<evidence type="ECO:0000313" key="4">
    <source>
        <dbReference type="Proteomes" id="UP000494119"/>
    </source>
</evidence>
<sequence length="489" mass="54320">MQLWIGVHLPHLALESFLPRWSMPRNEGGFVVLEKDRVVALDRAAHSGGIVPGMRRGGVLTLVPDAVIRERDLTREAELVRGVAFALLQFTPHVVLAEESVVLVDVSASLRLFGGIRPLRRLARETVIAFGVTATLAVAPTGQAAWLFARSSGGIALTLRSVDRALRRVPLPALPPARHYAEWFDGLGCETVDDVRRLPRAGLKKRCGTALLDALDRATGAAPEVYEWLEMPPAFSARLELPDRIEHAEAVLFAARRLILQMTGWLSARQLAIERFVLELEHERGRAAVPPTAIEVALAEPTSREDHLVRLLKERLGRVELAAPVIAVRLDAKDVREADAPSESLFPEPGGSPQDHARLMELLVARLGAQNVLKAAPVADHRPEVAARWLPIGETARPMLPPPDLPRPTWLLDNPVQLIMRGHRPFYGTPLRMVSPGERIEVGWQDGHPVTRDYFVAESDDALHYWVFRERVSAVEEREPRWFLHGLFG</sequence>